<feature type="transmembrane region" description="Helical" evidence="5">
    <location>
        <begin position="265"/>
        <end position="287"/>
    </location>
</feature>
<dbReference type="SMART" id="SM00408">
    <property type="entry name" value="IGc2"/>
    <property type="match status" value="2"/>
</dbReference>
<dbReference type="STRING" id="50429.A0A2B4RHQ5"/>
<feature type="domain" description="Ig-like" evidence="6">
    <location>
        <begin position="144"/>
        <end position="241"/>
    </location>
</feature>
<keyword evidence="5" id="KW-1133">Transmembrane helix</keyword>
<keyword evidence="3" id="KW-1015">Disulfide bond</keyword>
<keyword evidence="1" id="KW-0732">Signal</keyword>
<keyword evidence="2" id="KW-0677">Repeat</keyword>
<gene>
    <name evidence="7" type="primary">Robo3</name>
    <name evidence="7" type="ORF">AWC38_SpisGene19399</name>
</gene>
<feature type="domain" description="Ig-like" evidence="6">
    <location>
        <begin position="40"/>
        <end position="136"/>
    </location>
</feature>
<evidence type="ECO:0000256" key="2">
    <source>
        <dbReference type="ARBA" id="ARBA00022737"/>
    </source>
</evidence>
<comment type="caution">
    <text evidence="7">The sequence shown here is derived from an EMBL/GenBank/DDBJ whole genome shotgun (WGS) entry which is preliminary data.</text>
</comment>
<sequence>MLKSIASEQFGNYTCEAENDYLGYCRKKTVEIVLHAFLKPETVTDPRNQTVVAGFDVTFNCTAKGHPMPSIIWIKNNASLTIQSDLRMKVIMITLDDKHIHSQLVITGVQREDGGKYHCLANNRAGKGASAPAFLTIKDLDDQPILIVEDPRNRSTVVGSDVTLDCITIGRPKPKIKWLRNDNSNAVESNSRASIVQVSINNQTIHHQLVITAVRKEDDGKYQCVAQNSAGANTSKEAFINVMDQDLHLEYKSCTEVKQTKLSTFQIIAIAVGVSAIVTVIGAILWYRRHVKAGKRTVLLDKLESPLRMSVV</sequence>
<protein>
    <submittedName>
        <fullName evidence="7">Roundabout-like 3</fullName>
    </submittedName>
</protein>
<keyword evidence="5" id="KW-0812">Transmembrane</keyword>
<organism evidence="7 8">
    <name type="scientific">Stylophora pistillata</name>
    <name type="common">Smooth cauliflower coral</name>
    <dbReference type="NCBI Taxonomy" id="50429"/>
    <lineage>
        <taxon>Eukaryota</taxon>
        <taxon>Metazoa</taxon>
        <taxon>Cnidaria</taxon>
        <taxon>Anthozoa</taxon>
        <taxon>Hexacorallia</taxon>
        <taxon>Scleractinia</taxon>
        <taxon>Astrocoeniina</taxon>
        <taxon>Pocilloporidae</taxon>
        <taxon>Stylophora</taxon>
    </lineage>
</organism>
<dbReference type="InterPro" id="IPR007110">
    <property type="entry name" value="Ig-like_dom"/>
</dbReference>
<keyword evidence="5" id="KW-0472">Membrane</keyword>
<keyword evidence="8" id="KW-1185">Reference proteome</keyword>
<dbReference type="OrthoDB" id="6508484at2759"/>
<dbReference type="PIRSF" id="PIRSF000615">
    <property type="entry name" value="TyrPK_CSF1-R"/>
    <property type="match status" value="1"/>
</dbReference>
<name>A0A2B4RHQ5_STYPI</name>
<dbReference type="SMART" id="SM00409">
    <property type="entry name" value="IG"/>
    <property type="match status" value="2"/>
</dbReference>
<evidence type="ECO:0000313" key="8">
    <source>
        <dbReference type="Proteomes" id="UP000225706"/>
    </source>
</evidence>
<proteinExistence type="predicted"/>
<dbReference type="GO" id="GO:0043005">
    <property type="term" value="C:neuron projection"/>
    <property type="evidence" value="ECO:0007669"/>
    <property type="project" value="TreeGrafter"/>
</dbReference>
<dbReference type="InterPro" id="IPR051170">
    <property type="entry name" value="Neural/epithelial_adhesion"/>
</dbReference>
<evidence type="ECO:0000256" key="5">
    <source>
        <dbReference type="SAM" id="Phobius"/>
    </source>
</evidence>
<dbReference type="InterPro" id="IPR013783">
    <property type="entry name" value="Ig-like_fold"/>
</dbReference>
<dbReference type="EMBL" id="LSMT01000554">
    <property type="protein sequence ID" value="PFX16343.1"/>
    <property type="molecule type" value="Genomic_DNA"/>
</dbReference>
<dbReference type="InterPro" id="IPR003599">
    <property type="entry name" value="Ig_sub"/>
</dbReference>
<dbReference type="Pfam" id="PF07679">
    <property type="entry name" value="I-set"/>
    <property type="match status" value="2"/>
</dbReference>
<dbReference type="Proteomes" id="UP000225706">
    <property type="component" value="Unassembled WGS sequence"/>
</dbReference>
<dbReference type="Gene3D" id="2.60.40.10">
    <property type="entry name" value="Immunoglobulins"/>
    <property type="match status" value="2"/>
</dbReference>
<evidence type="ECO:0000256" key="3">
    <source>
        <dbReference type="ARBA" id="ARBA00023157"/>
    </source>
</evidence>
<dbReference type="PANTHER" id="PTHR12231:SF253">
    <property type="entry name" value="DPR-INTERACTING PROTEIN ETA, ISOFORM B-RELATED"/>
    <property type="match status" value="1"/>
</dbReference>
<keyword evidence="4" id="KW-0393">Immunoglobulin domain</keyword>
<evidence type="ECO:0000256" key="4">
    <source>
        <dbReference type="ARBA" id="ARBA00023319"/>
    </source>
</evidence>
<evidence type="ECO:0000256" key="1">
    <source>
        <dbReference type="ARBA" id="ARBA00022729"/>
    </source>
</evidence>
<dbReference type="InterPro" id="IPR013098">
    <property type="entry name" value="Ig_I-set"/>
</dbReference>
<reference evidence="8" key="1">
    <citation type="journal article" date="2017" name="bioRxiv">
        <title>Comparative analysis of the genomes of Stylophora pistillata and Acropora digitifera provides evidence for extensive differences between species of corals.</title>
        <authorList>
            <person name="Voolstra C.R."/>
            <person name="Li Y."/>
            <person name="Liew Y.J."/>
            <person name="Baumgarten S."/>
            <person name="Zoccola D."/>
            <person name="Flot J.-F."/>
            <person name="Tambutte S."/>
            <person name="Allemand D."/>
            <person name="Aranda M."/>
        </authorList>
    </citation>
    <scope>NUCLEOTIDE SEQUENCE [LARGE SCALE GENOMIC DNA]</scope>
</reference>
<dbReference type="AlphaFoldDB" id="A0A2B4RHQ5"/>
<dbReference type="InterPro" id="IPR036179">
    <property type="entry name" value="Ig-like_dom_sf"/>
</dbReference>
<accession>A0A2B4RHQ5</accession>
<dbReference type="PANTHER" id="PTHR12231">
    <property type="entry name" value="CTX-RELATED TYPE I TRANSMEMBRANE PROTEIN"/>
    <property type="match status" value="1"/>
</dbReference>
<evidence type="ECO:0000259" key="6">
    <source>
        <dbReference type="PROSITE" id="PS50835"/>
    </source>
</evidence>
<dbReference type="InterPro" id="IPR003598">
    <property type="entry name" value="Ig_sub2"/>
</dbReference>
<dbReference type="PROSITE" id="PS50835">
    <property type="entry name" value="IG_LIKE"/>
    <property type="match status" value="2"/>
</dbReference>
<dbReference type="FunFam" id="2.60.40.10:FF:000032">
    <property type="entry name" value="palladin isoform X1"/>
    <property type="match status" value="2"/>
</dbReference>
<dbReference type="SUPFAM" id="SSF48726">
    <property type="entry name" value="Immunoglobulin"/>
    <property type="match status" value="2"/>
</dbReference>
<evidence type="ECO:0000313" key="7">
    <source>
        <dbReference type="EMBL" id="PFX16343.1"/>
    </source>
</evidence>